<keyword evidence="2" id="KW-1185">Reference proteome</keyword>
<sequence>MRHLISTQTAALLTGKAMRTVQHWVADGGVKNVTVERRRAGIERDRSLVSLEDLATRIPITLNPERIEAIMQANAGDVDAMLQVGLEFFAEEEQKIAAEWLHLAAKKGQVDAMEWLSICYLNGLGFTRDPAEGLQWLSKAASLGHPVARVKLQAMGFAL</sequence>
<dbReference type="SMART" id="SM00671">
    <property type="entry name" value="SEL1"/>
    <property type="match status" value="2"/>
</dbReference>
<evidence type="ECO:0000313" key="1">
    <source>
        <dbReference type="EMBL" id="PKY10080.1"/>
    </source>
</evidence>
<accession>A0A2I1DJM1</accession>
<dbReference type="Proteomes" id="UP000234329">
    <property type="component" value="Unassembled WGS sequence"/>
</dbReference>
<dbReference type="EMBL" id="MXAV01000044">
    <property type="protein sequence ID" value="PKY10080.1"/>
    <property type="molecule type" value="Genomic_DNA"/>
</dbReference>
<evidence type="ECO:0008006" key="3">
    <source>
        <dbReference type="Google" id="ProtNLM"/>
    </source>
</evidence>
<evidence type="ECO:0000313" key="2">
    <source>
        <dbReference type="Proteomes" id="UP000234329"/>
    </source>
</evidence>
<protein>
    <recommendedName>
        <fullName evidence="3">Sel1 repeat family protein</fullName>
    </recommendedName>
</protein>
<name>A0A2I1DJM1_9PROT</name>
<dbReference type="Pfam" id="PF08238">
    <property type="entry name" value="Sel1"/>
    <property type="match status" value="2"/>
</dbReference>
<dbReference type="OrthoDB" id="9792653at2"/>
<dbReference type="PANTHER" id="PTHR11102">
    <property type="entry name" value="SEL-1-LIKE PROTEIN"/>
    <property type="match status" value="1"/>
</dbReference>
<dbReference type="InParanoid" id="A0A2I1DJM1"/>
<dbReference type="AlphaFoldDB" id="A0A2I1DJM1"/>
<comment type="caution">
    <text evidence="1">The sequence shown here is derived from an EMBL/GenBank/DDBJ whole genome shotgun (WGS) entry which is preliminary data.</text>
</comment>
<dbReference type="InterPro" id="IPR011990">
    <property type="entry name" value="TPR-like_helical_dom_sf"/>
</dbReference>
<gene>
    <name evidence="1" type="ORF">B1757_11640</name>
</gene>
<dbReference type="SUPFAM" id="SSF81901">
    <property type="entry name" value="HCP-like"/>
    <property type="match status" value="1"/>
</dbReference>
<proteinExistence type="predicted"/>
<dbReference type="InterPro" id="IPR050767">
    <property type="entry name" value="Sel1_AlgK"/>
</dbReference>
<reference evidence="1 2" key="1">
    <citation type="submission" date="2017-03" db="EMBL/GenBank/DDBJ databases">
        <title>Draft genime sequence of the acidophilic sulfur-oxidizing bacterium Acidithiobacillus sp. SH, isolated from seawater.</title>
        <authorList>
            <person name="Sharmin S."/>
            <person name="Tokuhisa M."/>
            <person name="Kanao T."/>
            <person name="Kamimura K."/>
        </authorList>
    </citation>
    <scope>NUCLEOTIDE SEQUENCE [LARGE SCALE GENOMIC DNA]</scope>
    <source>
        <strain evidence="1 2">SH</strain>
    </source>
</reference>
<dbReference type="Gene3D" id="1.25.40.10">
    <property type="entry name" value="Tetratricopeptide repeat domain"/>
    <property type="match status" value="1"/>
</dbReference>
<organism evidence="1 2">
    <name type="scientific">Acidithiobacillus marinus</name>
    <dbReference type="NCBI Taxonomy" id="187490"/>
    <lineage>
        <taxon>Bacteria</taxon>
        <taxon>Pseudomonadati</taxon>
        <taxon>Pseudomonadota</taxon>
        <taxon>Acidithiobacillia</taxon>
        <taxon>Acidithiobacillales</taxon>
        <taxon>Acidithiobacillaceae</taxon>
        <taxon>Acidithiobacillus</taxon>
    </lineage>
</organism>
<dbReference type="InterPro" id="IPR006597">
    <property type="entry name" value="Sel1-like"/>
</dbReference>
<dbReference type="PANTHER" id="PTHR11102:SF160">
    <property type="entry name" value="ERAD-ASSOCIATED E3 UBIQUITIN-PROTEIN LIGASE COMPONENT HRD3"/>
    <property type="match status" value="1"/>
</dbReference>